<feature type="compositionally biased region" description="Pro residues" evidence="4">
    <location>
        <begin position="1386"/>
        <end position="1402"/>
    </location>
</feature>
<keyword evidence="5" id="KW-1133">Transmembrane helix</keyword>
<dbReference type="EMBL" id="KT372179">
    <property type="protein sequence ID" value="ANR02531.1"/>
    <property type="molecule type" value="mRNA"/>
</dbReference>
<dbReference type="PRINTS" id="PR00019">
    <property type="entry name" value="LEURICHRPT"/>
</dbReference>
<comment type="similarity">
    <text evidence="1">Belongs to the Toll-like receptor family.</text>
</comment>
<dbReference type="Pfam" id="PF13855">
    <property type="entry name" value="LRR_8"/>
    <property type="match status" value="5"/>
</dbReference>
<evidence type="ECO:0000256" key="1">
    <source>
        <dbReference type="ARBA" id="ARBA00009634"/>
    </source>
</evidence>
<keyword evidence="6" id="KW-0732">Signal</keyword>
<reference evidence="8" key="1">
    <citation type="submission" date="2015-08" db="EMBL/GenBank/DDBJ databases">
        <title>A novel toll-like receptor from Litopenaeus vannamei.</title>
        <authorList>
            <person name="Li C."/>
            <person name="Li H."/>
            <person name="He J."/>
        </authorList>
    </citation>
    <scope>NUCLEOTIDE SEQUENCE</scope>
</reference>
<dbReference type="SUPFAM" id="SSF52058">
    <property type="entry name" value="L domain-like"/>
    <property type="match status" value="4"/>
</dbReference>
<feature type="compositionally biased region" description="Polar residues" evidence="4">
    <location>
        <begin position="1302"/>
        <end position="1311"/>
    </location>
</feature>
<dbReference type="SMART" id="SM00365">
    <property type="entry name" value="LRR_SD22"/>
    <property type="match status" value="10"/>
</dbReference>
<evidence type="ECO:0000259" key="7">
    <source>
        <dbReference type="PROSITE" id="PS50104"/>
    </source>
</evidence>
<evidence type="ECO:0000256" key="2">
    <source>
        <dbReference type="ARBA" id="ARBA00022614"/>
    </source>
</evidence>
<keyword evidence="3" id="KW-0677">Repeat</keyword>
<dbReference type="SMART" id="SM00364">
    <property type="entry name" value="LRR_BAC"/>
    <property type="match status" value="9"/>
</dbReference>
<feature type="region of interest" description="Disordered" evidence="4">
    <location>
        <begin position="1210"/>
        <end position="1238"/>
    </location>
</feature>
<dbReference type="FunFam" id="3.80.10.10:FF:001164">
    <property type="entry name" value="GH01279p"/>
    <property type="match status" value="1"/>
</dbReference>
<dbReference type="PANTHER" id="PTHR24366">
    <property type="entry name" value="IG(IMMUNOGLOBULIN) AND LRR(LEUCINE RICH REPEAT) DOMAINS"/>
    <property type="match status" value="1"/>
</dbReference>
<dbReference type="SMART" id="SM00255">
    <property type="entry name" value="TIR"/>
    <property type="match status" value="1"/>
</dbReference>
<dbReference type="InterPro" id="IPR035897">
    <property type="entry name" value="Toll_tir_struct_dom_sf"/>
</dbReference>
<dbReference type="OrthoDB" id="2015831at2759"/>
<dbReference type="Gene3D" id="3.80.10.10">
    <property type="entry name" value="Ribonuclease Inhibitor"/>
    <property type="match status" value="6"/>
</dbReference>
<dbReference type="PROSITE" id="PS50104">
    <property type="entry name" value="TIR"/>
    <property type="match status" value="1"/>
</dbReference>
<name>A0A2P0M918_PENVA</name>
<evidence type="ECO:0000256" key="4">
    <source>
        <dbReference type="SAM" id="MobiDB-lite"/>
    </source>
</evidence>
<dbReference type="InterPro" id="IPR003591">
    <property type="entry name" value="Leu-rich_rpt_typical-subtyp"/>
</dbReference>
<evidence type="ECO:0000256" key="6">
    <source>
        <dbReference type="SAM" id="SignalP"/>
    </source>
</evidence>
<sequence>MVSVSAHVPGRAFVLMAFLVLLGGVGGRPPECEWKLENEGVTAGGSEQVRTTCHVRTLSAALLTEGNGNGSLSALSHATHVTVLSLHCSRRVVFESEITAGMFAVFPRLEDLQILGCKVTDLPPRSLAGLPHLRRLTLRAHHQDWPGAALALHEDALADLNRLESLDLSYNALWSLPPSMLCGLPSLTALNLTHNRLHHLPDLGLGGSCSQSTDLDRESERSLPLHHLDLTYNQVAEVPKKAFHSARDLQSLSLKHNRLAHLADWAFGGLQTLRLLDLSHNRLVAVPRTALSDLHQLRELRLANNSLSVLSPAAFGSLGQLLTLDLSHNQLSLGASNAEPFTGLIRLVVLDVSHNRLVHLGPDTFHDLYSLQVLRLSHNQLSHLADATFASLANLHTLDLSQNQLGTLSGKALQGLSVLTHLSIDYNQLEVVHEASLDNCSSLHQLSMAHNQLQMLPEAVKRAPRLRTLDFSHNQIPSLEEGVLHGLVHLQELRLSDNALSNISRTAFTEVSSLILLDLSNNSISEIEYGAFDATPKLKGLDLHHNLLGDANGLVIHLENLVWLNVSFNTITWFDYALVHKNLEWIDLSNNMISKLENFYQVQKSIGLQKLYASYNNISEISATIIPDGIKELHLHHNSISYVASNTFLDKMSVSLIDLRYNSLTLLEEAALRLSPRQSPAPLLLLSHNPLECDCGADWLLRAAGAGLSGPMTGGSILPHLGDVGSVQCRLPGLWHGAMVPLIVVQPQQFLCTYRRHCFTLCHCCDFDACDCEQTCPRNCTCYHDHTWTHNVVDCGGGWGSMPSGVPMDVTEAFMDGNKMGILTSHALIGRKNLRVLYLNHSDISAIQNRTFNGLKNLQVLRLDHNKIEALHGFEFIDLHGLRELYLNNNHLRHLSNVSFSSLRAIELLRLDNNYIVTFPVWNLALNPFLLEVSLYHNPWSCECSYLANLRAWLEANRIKATNASLVRCRHNSTGMMGPPVLSDTPLRCDHYVATTRINSLIIHDYVMLLLITAALVLLLVGAAVTVVAYRRRLKLWAVSRYGKRLFEKSSAYVEEREKLFDAFVCHSAKDSTWVCGLMAPELEASGYRLCVAHRDCTAPSAPVAGRAIAESISCSRRIILVLSRGLVDAEWCRYDFKSATVDALSSVKHRHVVVVLLEDVPRSEMDPELAAITRTAGTTLHPRDPRFWEKLRRAMPSLRPRLRQGLAGTIGGKASSRPLVSAEHQNGPSWPLPETKTLGHTSAKSLIINPYWETAVGSNVSEAAWCSRNGPDLGAPPWVSSPSKQAPSTSPENEARLVGSPTGSTAEGQDHTYMSVSECGEVRASLLPNNTNASTLGAKPSPCDVPSGADRGSTGEKAEGSSRPSAPPLFRRDAPDYLTRSWIFHPPPNEQPPPPGQTYFV</sequence>
<dbReference type="PANTHER" id="PTHR24366:SF168">
    <property type="entry name" value="GH22922P-RELATED"/>
    <property type="match status" value="1"/>
</dbReference>
<feature type="region of interest" description="Disordered" evidence="4">
    <location>
        <begin position="1276"/>
        <end position="1311"/>
    </location>
</feature>
<feature type="domain" description="TIR" evidence="7">
    <location>
        <begin position="1059"/>
        <end position="1196"/>
    </location>
</feature>
<feature type="region of interest" description="Disordered" evidence="4">
    <location>
        <begin position="1331"/>
        <end position="1402"/>
    </location>
</feature>
<feature type="signal peptide" evidence="6">
    <location>
        <begin position="1"/>
        <end position="27"/>
    </location>
</feature>
<dbReference type="Pfam" id="PF13676">
    <property type="entry name" value="TIR_2"/>
    <property type="match status" value="1"/>
</dbReference>
<dbReference type="InterPro" id="IPR032675">
    <property type="entry name" value="LRR_dom_sf"/>
</dbReference>
<keyword evidence="2" id="KW-0433">Leucine-rich repeat</keyword>
<dbReference type="PROSITE" id="PS51450">
    <property type="entry name" value="LRR"/>
    <property type="match status" value="9"/>
</dbReference>
<dbReference type="InterPro" id="IPR000157">
    <property type="entry name" value="TIR_dom"/>
</dbReference>
<keyword evidence="5" id="KW-0812">Transmembrane</keyword>
<feature type="transmembrane region" description="Helical" evidence="5">
    <location>
        <begin position="1006"/>
        <end position="1030"/>
    </location>
</feature>
<evidence type="ECO:0000256" key="3">
    <source>
        <dbReference type="ARBA" id="ARBA00022737"/>
    </source>
</evidence>
<feature type="compositionally biased region" description="Polar residues" evidence="4">
    <location>
        <begin position="1281"/>
        <end position="1293"/>
    </location>
</feature>
<dbReference type="Gene3D" id="3.40.50.10140">
    <property type="entry name" value="Toll/interleukin-1 receptor homology (TIR) domain"/>
    <property type="match status" value="1"/>
</dbReference>
<feature type="chain" id="PRO_5015164838" evidence="6">
    <location>
        <begin position="28"/>
        <end position="1402"/>
    </location>
</feature>
<keyword evidence="5" id="KW-0472">Membrane</keyword>
<evidence type="ECO:0000256" key="5">
    <source>
        <dbReference type="SAM" id="Phobius"/>
    </source>
</evidence>
<dbReference type="SUPFAM" id="SSF52200">
    <property type="entry name" value="Toll/Interleukin receptor TIR domain"/>
    <property type="match status" value="1"/>
</dbReference>
<dbReference type="GO" id="GO:0007165">
    <property type="term" value="P:signal transduction"/>
    <property type="evidence" value="ECO:0007669"/>
    <property type="project" value="InterPro"/>
</dbReference>
<dbReference type="SMR" id="A0A2P0M918"/>
<dbReference type="InterPro" id="IPR001611">
    <property type="entry name" value="Leu-rich_rpt"/>
</dbReference>
<organism evidence="8">
    <name type="scientific">Penaeus vannamei</name>
    <name type="common">Whiteleg shrimp</name>
    <name type="synonym">Litopenaeus vannamei</name>
    <dbReference type="NCBI Taxonomy" id="6689"/>
    <lineage>
        <taxon>Eukaryota</taxon>
        <taxon>Metazoa</taxon>
        <taxon>Ecdysozoa</taxon>
        <taxon>Arthropoda</taxon>
        <taxon>Crustacea</taxon>
        <taxon>Multicrustacea</taxon>
        <taxon>Malacostraca</taxon>
        <taxon>Eumalacostraca</taxon>
        <taxon>Eucarida</taxon>
        <taxon>Decapoda</taxon>
        <taxon>Dendrobranchiata</taxon>
        <taxon>Penaeoidea</taxon>
        <taxon>Penaeidae</taxon>
        <taxon>Penaeus</taxon>
    </lineage>
</organism>
<dbReference type="SMART" id="SM00369">
    <property type="entry name" value="LRR_TYP"/>
    <property type="match status" value="20"/>
</dbReference>
<accession>A0A2P0M918</accession>
<proteinExistence type="evidence at transcript level"/>
<protein>
    <submittedName>
        <fullName evidence="8">Toll protein</fullName>
    </submittedName>
</protein>
<evidence type="ECO:0000313" key="8">
    <source>
        <dbReference type="EMBL" id="ANR02531.1"/>
    </source>
</evidence>